<evidence type="ECO:0000313" key="1">
    <source>
        <dbReference type="EMBL" id="KAF0979339.1"/>
    </source>
</evidence>
<dbReference type="AlphaFoldDB" id="A0A6A5C268"/>
<sequence length="124" mass="14210">MGNQSSLPSRTCPNWIRRKLLRRNRITFETTYRNESKLDTMDEPFNPPPTPTLLFPSLHESSSMSTTTYEQIGDHCTATNDAIMSLSTVSSMDTFDSEIFENYTSYSIVYLKHSLTQQHTDCSL</sequence>
<evidence type="ECO:0000313" key="2">
    <source>
        <dbReference type="Proteomes" id="UP000444721"/>
    </source>
</evidence>
<reference evidence="1 2" key="1">
    <citation type="journal article" date="2019" name="Sci. Rep.">
        <title>Nanopore sequencing improves the draft genome of the human pathogenic amoeba Naegleria fowleri.</title>
        <authorList>
            <person name="Liechti N."/>
            <person name="Schurch N."/>
            <person name="Bruggmann R."/>
            <person name="Wittwer M."/>
        </authorList>
    </citation>
    <scope>NUCLEOTIDE SEQUENCE [LARGE SCALE GENOMIC DNA]</scope>
    <source>
        <strain evidence="1 2">ATCC 30894</strain>
    </source>
</reference>
<dbReference type="GeneID" id="68108900"/>
<keyword evidence="2" id="KW-1185">Reference proteome</keyword>
<name>A0A6A5C268_NAEFO</name>
<dbReference type="Proteomes" id="UP000444721">
    <property type="component" value="Unassembled WGS sequence"/>
</dbReference>
<gene>
    <name evidence="1" type="ORF">FDP41_001682</name>
</gene>
<comment type="caution">
    <text evidence="1">The sequence shown here is derived from an EMBL/GenBank/DDBJ whole genome shotgun (WGS) entry which is preliminary data.</text>
</comment>
<organism evidence="1 2">
    <name type="scientific">Naegleria fowleri</name>
    <name type="common">Brain eating amoeba</name>
    <dbReference type="NCBI Taxonomy" id="5763"/>
    <lineage>
        <taxon>Eukaryota</taxon>
        <taxon>Discoba</taxon>
        <taxon>Heterolobosea</taxon>
        <taxon>Tetramitia</taxon>
        <taxon>Eutetramitia</taxon>
        <taxon>Vahlkampfiidae</taxon>
        <taxon>Naegleria</taxon>
    </lineage>
</organism>
<protein>
    <submittedName>
        <fullName evidence="1">Uncharacterized protein</fullName>
    </submittedName>
</protein>
<dbReference type="VEuPathDB" id="AmoebaDB:FDP41_001682"/>
<dbReference type="RefSeq" id="XP_044564052.1">
    <property type="nucleotide sequence ID" value="XM_044704793.1"/>
</dbReference>
<accession>A0A6A5C268</accession>
<dbReference type="VEuPathDB" id="AmoebaDB:NF0036400"/>
<dbReference type="EMBL" id="VFQX01000027">
    <property type="protein sequence ID" value="KAF0979339.1"/>
    <property type="molecule type" value="Genomic_DNA"/>
</dbReference>
<proteinExistence type="predicted"/>